<evidence type="ECO:0000256" key="3">
    <source>
        <dbReference type="ARBA" id="ARBA00023163"/>
    </source>
</evidence>
<dbReference type="GO" id="GO:0003700">
    <property type="term" value="F:DNA-binding transcription factor activity"/>
    <property type="evidence" value="ECO:0007669"/>
    <property type="project" value="TreeGrafter"/>
</dbReference>
<dbReference type="InterPro" id="IPR050397">
    <property type="entry name" value="Env_Response_Regulators"/>
</dbReference>
<organism evidence="6 7">
    <name type="scientific">Ilyomonas limi</name>
    <dbReference type="NCBI Taxonomy" id="2575867"/>
    <lineage>
        <taxon>Bacteria</taxon>
        <taxon>Pseudomonadati</taxon>
        <taxon>Bacteroidota</taxon>
        <taxon>Chitinophagia</taxon>
        <taxon>Chitinophagales</taxon>
        <taxon>Chitinophagaceae</taxon>
        <taxon>Ilyomonas</taxon>
    </lineage>
</organism>
<dbReference type="EMBL" id="SZQL01000007">
    <property type="protein sequence ID" value="TKK68585.1"/>
    <property type="molecule type" value="Genomic_DNA"/>
</dbReference>
<evidence type="ECO:0000313" key="6">
    <source>
        <dbReference type="EMBL" id="TKK68585.1"/>
    </source>
</evidence>
<feature type="domain" description="Cyclic nucleotide-binding" evidence="4">
    <location>
        <begin position="1"/>
        <end position="99"/>
    </location>
</feature>
<dbReference type="InterPro" id="IPR036390">
    <property type="entry name" value="WH_DNA-bd_sf"/>
</dbReference>
<dbReference type="PROSITE" id="PS50042">
    <property type="entry name" value="CNMP_BINDING_3"/>
    <property type="match status" value="1"/>
</dbReference>
<gene>
    <name evidence="6" type="ORF">FC093_10715</name>
</gene>
<evidence type="ECO:0000313" key="7">
    <source>
        <dbReference type="Proteomes" id="UP000305848"/>
    </source>
</evidence>
<dbReference type="InterPro" id="IPR014710">
    <property type="entry name" value="RmlC-like_jellyroll"/>
</dbReference>
<dbReference type="Proteomes" id="UP000305848">
    <property type="component" value="Unassembled WGS sequence"/>
</dbReference>
<keyword evidence="3" id="KW-0804">Transcription</keyword>
<dbReference type="InterPro" id="IPR000595">
    <property type="entry name" value="cNMP-bd_dom"/>
</dbReference>
<dbReference type="SUPFAM" id="SSF46785">
    <property type="entry name" value="Winged helix' DNA-binding domain"/>
    <property type="match status" value="1"/>
</dbReference>
<name>A0A4U3L0U0_9BACT</name>
<reference evidence="6 7" key="1">
    <citation type="submission" date="2019-05" db="EMBL/GenBank/DDBJ databases">
        <title>Panacibacter sp. strain 17mud1-8 Genome sequencing and assembly.</title>
        <authorList>
            <person name="Chhetri G."/>
        </authorList>
    </citation>
    <scope>NUCLEOTIDE SEQUENCE [LARGE SCALE GENOMIC DNA]</scope>
    <source>
        <strain evidence="6 7">17mud1-8</strain>
    </source>
</reference>
<evidence type="ECO:0000256" key="1">
    <source>
        <dbReference type="ARBA" id="ARBA00023015"/>
    </source>
</evidence>
<evidence type="ECO:0000256" key="2">
    <source>
        <dbReference type="ARBA" id="ARBA00023125"/>
    </source>
</evidence>
<dbReference type="InterPro" id="IPR012318">
    <property type="entry name" value="HTH_CRP"/>
</dbReference>
<dbReference type="CDD" id="cd00038">
    <property type="entry name" value="CAP_ED"/>
    <property type="match status" value="1"/>
</dbReference>
<dbReference type="SMART" id="SM00100">
    <property type="entry name" value="cNMP"/>
    <property type="match status" value="1"/>
</dbReference>
<dbReference type="PRINTS" id="PR00034">
    <property type="entry name" value="HTHCRP"/>
</dbReference>
<comment type="caution">
    <text evidence="6">The sequence shown here is derived from an EMBL/GenBank/DDBJ whole genome shotgun (WGS) entry which is preliminary data.</text>
</comment>
<dbReference type="OrthoDB" id="667966at2"/>
<keyword evidence="1" id="KW-0805">Transcription regulation</keyword>
<evidence type="ECO:0000259" key="4">
    <source>
        <dbReference type="PROSITE" id="PS50042"/>
    </source>
</evidence>
<dbReference type="AlphaFoldDB" id="A0A4U3L0U0"/>
<dbReference type="GO" id="GO:0005829">
    <property type="term" value="C:cytosol"/>
    <property type="evidence" value="ECO:0007669"/>
    <property type="project" value="TreeGrafter"/>
</dbReference>
<evidence type="ECO:0000259" key="5">
    <source>
        <dbReference type="PROSITE" id="PS51063"/>
    </source>
</evidence>
<sequence length="197" mass="22613">MIDAAILTSYGASYKKVAAGEVIFREGQQAHFYHQLESGRVKWLTINDDGSEFIHDIIEPVESFGEFPLFDGEPYAATAIADKDCVILRLHEASFHQLLKDHPHYGFAFTKLMVQRLRFKFHFSKEIARHNPESTITALLDHFKKEKHYICSCCSKVQLTRQQIADMTGLRVETVIRTIRNLHDKGALKVDRGKVYC</sequence>
<dbReference type="SUPFAM" id="SSF51206">
    <property type="entry name" value="cAMP-binding domain-like"/>
    <property type="match status" value="1"/>
</dbReference>
<dbReference type="Pfam" id="PF00027">
    <property type="entry name" value="cNMP_binding"/>
    <property type="match status" value="1"/>
</dbReference>
<dbReference type="InterPro" id="IPR018490">
    <property type="entry name" value="cNMP-bd_dom_sf"/>
</dbReference>
<keyword evidence="2" id="KW-0238">DNA-binding</keyword>
<dbReference type="Gene3D" id="1.10.10.10">
    <property type="entry name" value="Winged helix-like DNA-binding domain superfamily/Winged helix DNA-binding domain"/>
    <property type="match status" value="1"/>
</dbReference>
<dbReference type="Gene3D" id="2.60.120.10">
    <property type="entry name" value="Jelly Rolls"/>
    <property type="match status" value="1"/>
</dbReference>
<dbReference type="Pfam" id="PF13545">
    <property type="entry name" value="HTH_Crp_2"/>
    <property type="match status" value="1"/>
</dbReference>
<dbReference type="PANTHER" id="PTHR24567">
    <property type="entry name" value="CRP FAMILY TRANSCRIPTIONAL REGULATORY PROTEIN"/>
    <property type="match status" value="1"/>
</dbReference>
<dbReference type="GO" id="GO:0003677">
    <property type="term" value="F:DNA binding"/>
    <property type="evidence" value="ECO:0007669"/>
    <property type="project" value="UniProtKB-KW"/>
</dbReference>
<dbReference type="PANTHER" id="PTHR24567:SF74">
    <property type="entry name" value="HTH-TYPE TRANSCRIPTIONAL REGULATOR ARCR"/>
    <property type="match status" value="1"/>
</dbReference>
<keyword evidence="7" id="KW-1185">Reference proteome</keyword>
<dbReference type="PROSITE" id="PS51063">
    <property type="entry name" value="HTH_CRP_2"/>
    <property type="match status" value="1"/>
</dbReference>
<feature type="domain" description="HTH crp-type" evidence="5">
    <location>
        <begin position="129"/>
        <end position="197"/>
    </location>
</feature>
<accession>A0A4U3L0U0</accession>
<dbReference type="InterPro" id="IPR036388">
    <property type="entry name" value="WH-like_DNA-bd_sf"/>
</dbReference>
<dbReference type="RefSeq" id="WP_137261773.1">
    <property type="nucleotide sequence ID" value="NZ_SZQL01000007.1"/>
</dbReference>
<protein>
    <submittedName>
        <fullName evidence="6">Crp/Fnr family transcriptional regulator</fullName>
    </submittedName>
</protein>
<proteinExistence type="predicted"/>